<dbReference type="EMBL" id="LAZR01000999">
    <property type="protein sequence ID" value="KKN52893.1"/>
    <property type="molecule type" value="Genomic_DNA"/>
</dbReference>
<comment type="caution">
    <text evidence="1">The sequence shown here is derived from an EMBL/GenBank/DDBJ whole genome shotgun (WGS) entry which is preliminary data.</text>
</comment>
<accession>A0A0F9UH25</accession>
<organism evidence="1">
    <name type="scientific">marine sediment metagenome</name>
    <dbReference type="NCBI Taxonomy" id="412755"/>
    <lineage>
        <taxon>unclassified sequences</taxon>
        <taxon>metagenomes</taxon>
        <taxon>ecological metagenomes</taxon>
    </lineage>
</organism>
<proteinExistence type="predicted"/>
<name>A0A0F9UH25_9ZZZZ</name>
<gene>
    <name evidence="1" type="ORF">LCGC14_0607990</name>
</gene>
<evidence type="ECO:0000313" key="1">
    <source>
        <dbReference type="EMBL" id="KKN52893.1"/>
    </source>
</evidence>
<sequence length="487" mass="56813">MKRKHYRVTPAPPPLLPALNDSQDWLRRFAGGFRTAPFTLAVDTDRWYQRGPEQLNLSLKNVQGAFLVELAHSIRRPRYHEPIIWSDKKQRFIRAPDIYHQHTRSWRYCLDNASHARAFQQLLQHAVAYVSGHDAGASQQVQKFKHLYWLDIGVTEELARWPIRGISGVVDGKLQQGLDGYEVLEVVGLPGERPRRPKTLCGPRPHEKAAAAHYDGVKQHWHQQLQGCRSRQMELRVRRVHGPTNEPAFFINGATEMDLPLWAIRGLMRQLPSFWKTMYEAYEKEAGLGWPRLDKGEAKGQERIYEVLPALWMTRKQRRDHFWHDELDQHGRKTGKIRRERETLSGQLNDQRQFCWNQPVMERFLSPSAVESVCAEDPQDGLWAQSWDETFERGSEDYQKRLALWGAGLLRWDTEWSVGVGDAFDDLTSMQLHEQDQLKYLLRMFLVCSTIRYTQCAQPRPSMREPLRLTSYVGRHKKQARGPPGRQ</sequence>
<dbReference type="AlphaFoldDB" id="A0A0F9UH25"/>
<reference evidence="1" key="1">
    <citation type="journal article" date="2015" name="Nature">
        <title>Complex archaea that bridge the gap between prokaryotes and eukaryotes.</title>
        <authorList>
            <person name="Spang A."/>
            <person name="Saw J.H."/>
            <person name="Jorgensen S.L."/>
            <person name="Zaremba-Niedzwiedzka K."/>
            <person name="Martijn J."/>
            <person name="Lind A.E."/>
            <person name="van Eijk R."/>
            <person name="Schleper C."/>
            <person name="Guy L."/>
            <person name="Ettema T.J."/>
        </authorList>
    </citation>
    <scope>NUCLEOTIDE SEQUENCE</scope>
</reference>
<protein>
    <submittedName>
        <fullName evidence="1">Uncharacterized protein</fullName>
    </submittedName>
</protein>